<sequence>EQRSRVIILERGTIAQRGIGKPDYTREISAGRERPGLTLKLNQSLLCLGRVFTTIDSPYTNVTGPLAPGATVHLIESDSGIESPFIIPQGYTITAISAKYSFNQDAILWGYFEGYLYTNLGAPVGGSILYLLELLGMSSKTVDPYGEHDHLYD</sequence>
<accession>X1UKA9</accession>
<feature type="non-terminal residue" evidence="1">
    <location>
        <position position="1"/>
    </location>
</feature>
<dbReference type="EMBL" id="BARW01039091">
    <property type="protein sequence ID" value="GAJ17898.1"/>
    <property type="molecule type" value="Genomic_DNA"/>
</dbReference>
<gene>
    <name evidence="1" type="ORF">S12H4_59709</name>
</gene>
<reference evidence="1" key="1">
    <citation type="journal article" date="2014" name="Front. Microbiol.">
        <title>High frequency of phylogenetically diverse reductive dehalogenase-homologous genes in deep subseafloor sedimentary metagenomes.</title>
        <authorList>
            <person name="Kawai M."/>
            <person name="Futagami T."/>
            <person name="Toyoda A."/>
            <person name="Takaki Y."/>
            <person name="Nishi S."/>
            <person name="Hori S."/>
            <person name="Arai W."/>
            <person name="Tsubouchi T."/>
            <person name="Morono Y."/>
            <person name="Uchiyama I."/>
            <person name="Ito T."/>
            <person name="Fujiyama A."/>
            <person name="Inagaki F."/>
            <person name="Takami H."/>
        </authorList>
    </citation>
    <scope>NUCLEOTIDE SEQUENCE</scope>
    <source>
        <strain evidence="1">Expedition CK06-06</strain>
    </source>
</reference>
<name>X1UKA9_9ZZZZ</name>
<protein>
    <submittedName>
        <fullName evidence="1">Uncharacterized protein</fullName>
    </submittedName>
</protein>
<proteinExistence type="predicted"/>
<dbReference type="AlphaFoldDB" id="X1UKA9"/>
<comment type="caution">
    <text evidence="1">The sequence shown here is derived from an EMBL/GenBank/DDBJ whole genome shotgun (WGS) entry which is preliminary data.</text>
</comment>
<organism evidence="1">
    <name type="scientific">marine sediment metagenome</name>
    <dbReference type="NCBI Taxonomy" id="412755"/>
    <lineage>
        <taxon>unclassified sequences</taxon>
        <taxon>metagenomes</taxon>
        <taxon>ecological metagenomes</taxon>
    </lineage>
</organism>
<feature type="non-terminal residue" evidence="1">
    <location>
        <position position="153"/>
    </location>
</feature>
<evidence type="ECO:0000313" key="1">
    <source>
        <dbReference type="EMBL" id="GAJ17898.1"/>
    </source>
</evidence>